<sequence length="760" mass="83715">MIIDRIKTLLTAKLISRRSFLKTSVASSITLLGLTGCGSEEETVVAVKEEVSSATEPVIEETPLETVAPREKGEVSRQTCPRNCHDTCSILSEVKDGRIINITGDPTNPITAGGLCVKMNHYKSWVYHADRLLYPMKRVGAKGEGKFEQISWDEALETIATKIKENVDKFGPESVLKYYYSGNLGFVQNYGMMHAFFNKLGASELATNICTLAGDKAIPFTYGKDKGIDPEEYANTNLYVSWGANEAATNVHTVKFIKQCKENGGKVVVINPVRTGIANFADQFIQIKPGTDAVFVLAVINYIIENNLQDQAYIDAYTIGFEELKATASEYTMEKASQITGVSVEQIEEFAKLYGTTKPSILRIGYGMQRNSNGGTMVRAITLLPALIGAIGAGANSGYIYINISYWAPDYVGGLQAKELLQNPVRSINMNELGKALTGGLETTKETPISTLVVFNSNPMAITQHGKLVREGLSREDLFTVVLDIFRTDTADYADIILPAATFFEYEDLNQDYLGYYLRHNAPAIEPLGESKSNIDIFNALAKKMGYTEPIFDKTEHDAVKICLETEIIATQGITYDTITKQGWVKLNIDVPFADKKFETPSGKIEFYSEKLKEAGFHPVAEYVPTAESEEGDKELFAKYPLTFITSSTKNLLNSQMHNVPQVRELMGEPYVFIHIDDATERGIVDGDSLDVTNDRGTIKLIAKVTSSITKKGTLISYKSTWPKLVEGGKSINEITSDRLADMGGGSAYHTNLVEVSKAK</sequence>
<evidence type="ECO:0000313" key="1">
    <source>
        <dbReference type="EMBL" id="ONI39063.1"/>
    </source>
</evidence>
<protein>
    <submittedName>
        <fullName evidence="1">Dehydrogenase</fullName>
    </submittedName>
</protein>
<proteinExistence type="predicted"/>
<gene>
    <name evidence="1" type="ORF">AN396_09325</name>
</gene>
<dbReference type="Proteomes" id="UP000188605">
    <property type="component" value="Unassembled WGS sequence"/>
</dbReference>
<evidence type="ECO:0000313" key="2">
    <source>
        <dbReference type="Proteomes" id="UP000188605"/>
    </source>
</evidence>
<name>A0ACC8X9S4_9FIRM</name>
<dbReference type="EMBL" id="LJDB01000073">
    <property type="protein sequence ID" value="ONI39063.1"/>
    <property type="molecule type" value="Genomic_DNA"/>
</dbReference>
<accession>A0ACC8X9S4</accession>
<reference evidence="1" key="1">
    <citation type="submission" date="2016-08" db="EMBL/GenBank/DDBJ databases">
        <authorList>
            <person name="Ngugi D.K."/>
            <person name="Miyake S."/>
            <person name="Stingl U."/>
        </authorList>
    </citation>
    <scope>NUCLEOTIDE SEQUENCE</scope>
    <source>
        <strain evidence="1">SCG-B11WGA-EpuloA1</strain>
    </source>
</reference>
<keyword evidence="2" id="KW-1185">Reference proteome</keyword>
<comment type="caution">
    <text evidence="1">The sequence shown here is derived from an EMBL/GenBank/DDBJ whole genome shotgun (WGS) entry which is preliminary data.</text>
</comment>
<organism evidence="1 2">
    <name type="scientific">Candidatus Epulonipiscium fishelsonii</name>
    <dbReference type="NCBI Taxonomy" id="77094"/>
    <lineage>
        <taxon>Bacteria</taxon>
        <taxon>Bacillati</taxon>
        <taxon>Bacillota</taxon>
        <taxon>Clostridia</taxon>
        <taxon>Lachnospirales</taxon>
        <taxon>Lachnospiraceae</taxon>
        <taxon>Candidatus Epulonipiscium</taxon>
    </lineage>
</organism>